<keyword evidence="1" id="KW-1133">Transmembrane helix</keyword>
<accession>A0A1G6HP15</accession>
<evidence type="ECO:0000313" key="2">
    <source>
        <dbReference type="EMBL" id="SDB95236.1"/>
    </source>
</evidence>
<gene>
    <name evidence="2" type="ORF">SAMN05216323_10126</name>
</gene>
<evidence type="ECO:0000256" key="1">
    <source>
        <dbReference type="SAM" id="Phobius"/>
    </source>
</evidence>
<dbReference type="RefSeq" id="WP_092436414.1">
    <property type="nucleotide sequence ID" value="NZ_FMYP01000012.1"/>
</dbReference>
<dbReference type="AlphaFoldDB" id="A0A1G6HP15"/>
<reference evidence="2 3" key="1">
    <citation type="submission" date="2016-09" db="EMBL/GenBank/DDBJ databases">
        <authorList>
            <person name="Capua I."/>
            <person name="De Benedictis P."/>
            <person name="Joannis T."/>
            <person name="Lombin L.H."/>
            <person name="Cattoli G."/>
        </authorList>
    </citation>
    <scope>NUCLEOTIDE SEQUENCE [LARGE SCALE GENOMIC DNA]</scope>
    <source>
        <strain evidence="2 3">A7P-90m</strain>
    </source>
</reference>
<dbReference type="STRING" id="1640674.SAMN05216323_10126"/>
<sequence length="156" mass="17384">MKTNFSGEENLEKLLNGLPKGNPYSVPEGYFNAFPQKISERIAQTKSGQETDTSNKGWSMRPYLAYAAGLALVLSLGYIGTKMSLNEKSISVSTKAIAQRTDRGTYVDFDESSLIQALHEDSRVPKPTLGETDNRDAMIQYLVDENVDYTTLVEKY</sequence>
<keyword evidence="3" id="KW-1185">Reference proteome</keyword>
<keyword evidence="1" id="KW-0812">Transmembrane</keyword>
<protein>
    <submittedName>
        <fullName evidence="2">Uncharacterized protein</fullName>
    </submittedName>
</protein>
<dbReference type="EMBL" id="FMYP01000012">
    <property type="protein sequence ID" value="SDB95236.1"/>
    <property type="molecule type" value="Genomic_DNA"/>
</dbReference>
<feature type="transmembrane region" description="Helical" evidence="1">
    <location>
        <begin position="63"/>
        <end position="81"/>
    </location>
</feature>
<organism evidence="2 3">
    <name type="scientific">Williamwhitmania taraxaci</name>
    <dbReference type="NCBI Taxonomy" id="1640674"/>
    <lineage>
        <taxon>Bacteria</taxon>
        <taxon>Pseudomonadati</taxon>
        <taxon>Bacteroidota</taxon>
        <taxon>Bacteroidia</taxon>
        <taxon>Bacteroidales</taxon>
        <taxon>Williamwhitmaniaceae</taxon>
        <taxon>Williamwhitmania</taxon>
    </lineage>
</organism>
<proteinExistence type="predicted"/>
<name>A0A1G6HP15_9BACT</name>
<evidence type="ECO:0000313" key="3">
    <source>
        <dbReference type="Proteomes" id="UP000199452"/>
    </source>
</evidence>
<dbReference type="Proteomes" id="UP000199452">
    <property type="component" value="Unassembled WGS sequence"/>
</dbReference>
<keyword evidence="1" id="KW-0472">Membrane</keyword>